<dbReference type="InterPro" id="IPR003806">
    <property type="entry name" value="ATP-grasp_PylC-type"/>
</dbReference>
<accession>A0A1Y1CJN7</accession>
<reference evidence="3 4" key="1">
    <citation type="journal article" date="2018" name="Mar. Genomics">
        <title>Complete genome sequence of Marinifilaceae bacterium strain SPP2, isolated from the Antarctic marine sediment.</title>
        <authorList>
            <person name="Watanabe M."/>
            <person name="Kojima H."/>
            <person name="Fukui M."/>
        </authorList>
    </citation>
    <scope>NUCLEOTIDE SEQUENCE [LARGE SCALE GENOMIC DNA]</scope>
    <source>
        <strain evidence="3 4">SPP2</strain>
    </source>
</reference>
<dbReference type="EMBL" id="AP018042">
    <property type="protein sequence ID" value="BAX80599.1"/>
    <property type="molecule type" value="Genomic_DNA"/>
</dbReference>
<evidence type="ECO:0000259" key="2">
    <source>
        <dbReference type="PROSITE" id="PS50975"/>
    </source>
</evidence>
<evidence type="ECO:0000313" key="4">
    <source>
        <dbReference type="Proteomes" id="UP000218267"/>
    </source>
</evidence>
<dbReference type="KEGG" id="mbas:ALGA_2267"/>
<proteinExistence type="predicted"/>
<organism evidence="3 4">
    <name type="scientific">Labilibaculum antarcticum</name>
    <dbReference type="NCBI Taxonomy" id="1717717"/>
    <lineage>
        <taxon>Bacteria</taxon>
        <taxon>Pseudomonadati</taxon>
        <taxon>Bacteroidota</taxon>
        <taxon>Bacteroidia</taxon>
        <taxon>Marinilabiliales</taxon>
        <taxon>Marinifilaceae</taxon>
        <taxon>Labilibaculum</taxon>
    </lineage>
</organism>
<dbReference type="AlphaFoldDB" id="A0A1Y1CJN7"/>
<gene>
    <name evidence="3" type="ORF">ALGA_2267</name>
</gene>
<dbReference type="RefSeq" id="WP_096429443.1">
    <property type="nucleotide sequence ID" value="NZ_AP018042.1"/>
</dbReference>
<dbReference type="Proteomes" id="UP000218267">
    <property type="component" value="Chromosome"/>
</dbReference>
<dbReference type="Gene3D" id="3.40.50.20">
    <property type="match status" value="1"/>
</dbReference>
<feature type="domain" description="ATP-grasp" evidence="2">
    <location>
        <begin position="116"/>
        <end position="297"/>
    </location>
</feature>
<keyword evidence="4" id="KW-1185">Reference proteome</keyword>
<dbReference type="GO" id="GO:0005524">
    <property type="term" value="F:ATP binding"/>
    <property type="evidence" value="ECO:0007669"/>
    <property type="project" value="UniProtKB-UniRule"/>
</dbReference>
<dbReference type="Pfam" id="PF02655">
    <property type="entry name" value="ATP-grasp_3"/>
    <property type="match status" value="1"/>
</dbReference>
<keyword evidence="1" id="KW-0547">Nucleotide-binding</keyword>
<dbReference type="Gene3D" id="3.30.470.20">
    <property type="entry name" value="ATP-grasp fold, B domain"/>
    <property type="match status" value="1"/>
</dbReference>
<dbReference type="OrthoDB" id="783569at2"/>
<evidence type="ECO:0000256" key="1">
    <source>
        <dbReference type="PROSITE-ProRule" id="PRU00409"/>
    </source>
</evidence>
<dbReference type="SUPFAM" id="SSF56059">
    <property type="entry name" value="Glutathione synthetase ATP-binding domain-like"/>
    <property type="match status" value="1"/>
</dbReference>
<sequence length="372" mass="43338">MNVLLIDDKGSPYLLDTIRCLCNDKGMNIFVVSFERKPYFNTIPYSKHVNKYIYLTAIDEKDKVNKIIEFVKEWKIDTILPIKHRGYQLFSKYREEFNGSPLPPIPNRNDFETISDKWLLAQWLEKHSFASPKSYPVAIANIKKLNLPFLLKPRWDFKDNRIKLLHDINEAMEYIENTDFVSENFIFQEHIQGDDIDISLLAKDGEIIAYTIQQGLVREAFSFATGIEFVADAQLLAQTKAIIHDLNWSGIAHLDFIHQKESNSYYLIDFNPRMWSTLIGSLYAGVNFPLLMLKTAKNEKIEYKGYIETSFYLAKPALLHFRKELIHKRKLTSLKNSSWNYIIKDPLPEIMKGFGKVISIFNRSTKKEPPPA</sequence>
<reference evidence="4" key="2">
    <citation type="journal article" date="2020" name="Antonie Van Leeuwenhoek">
        <title>Labilibaculum antarcticum sp. nov., a novel facultative anaerobic, psychrotorelant bacterium isolated from marine sediment of Antarctica.</title>
        <authorList>
            <person name="Watanabe M."/>
            <person name="Kojima H."/>
            <person name="Fukui M."/>
        </authorList>
    </citation>
    <scope>NUCLEOTIDE SEQUENCE [LARGE SCALE GENOMIC DNA]</scope>
    <source>
        <strain evidence="4">SPP2</strain>
    </source>
</reference>
<name>A0A1Y1CJN7_9BACT</name>
<dbReference type="PROSITE" id="PS50975">
    <property type="entry name" value="ATP_GRASP"/>
    <property type="match status" value="1"/>
</dbReference>
<keyword evidence="1" id="KW-0067">ATP-binding</keyword>
<dbReference type="InterPro" id="IPR011761">
    <property type="entry name" value="ATP-grasp"/>
</dbReference>
<dbReference type="GO" id="GO:0046872">
    <property type="term" value="F:metal ion binding"/>
    <property type="evidence" value="ECO:0007669"/>
    <property type="project" value="InterPro"/>
</dbReference>
<evidence type="ECO:0000313" key="3">
    <source>
        <dbReference type="EMBL" id="BAX80599.1"/>
    </source>
</evidence>
<protein>
    <recommendedName>
        <fullName evidence="2">ATP-grasp domain-containing protein</fullName>
    </recommendedName>
</protein>